<dbReference type="EMBL" id="JBICBT010001095">
    <property type="protein sequence ID" value="KAL3083673.1"/>
    <property type="molecule type" value="Genomic_DNA"/>
</dbReference>
<dbReference type="PANTHER" id="PTHR45774">
    <property type="entry name" value="BTB/POZ DOMAIN-CONTAINING"/>
    <property type="match status" value="1"/>
</dbReference>
<sequence length="176" mass="20347">MMTQVNRMMQDFMSRDEKAKQVPMDDLSELNGKNAVQLLYAALKFNVFGLVKAFADFPIPKLSNVFTALSIARFNDLLKDFVQRCLAYIGKNADDLLKSEEFLQIDQKLLCEIFERDQLQINGEITIWNAALRWADEKCRENGIECSAENRRQMLGPASRSSHKRIFLKKLFQPMC</sequence>
<dbReference type="Proteomes" id="UP001620626">
    <property type="component" value="Unassembled WGS sequence"/>
</dbReference>
<proteinExistence type="predicted"/>
<dbReference type="Gene3D" id="1.25.40.420">
    <property type="match status" value="1"/>
</dbReference>
<feature type="domain" description="BACK" evidence="1">
    <location>
        <begin position="68"/>
        <end position="145"/>
    </location>
</feature>
<protein>
    <recommendedName>
        <fullName evidence="1">BACK domain-containing protein</fullName>
    </recommendedName>
</protein>
<organism evidence="2 3">
    <name type="scientific">Heterodera trifolii</name>
    <dbReference type="NCBI Taxonomy" id="157864"/>
    <lineage>
        <taxon>Eukaryota</taxon>
        <taxon>Metazoa</taxon>
        <taxon>Ecdysozoa</taxon>
        <taxon>Nematoda</taxon>
        <taxon>Chromadorea</taxon>
        <taxon>Rhabditida</taxon>
        <taxon>Tylenchina</taxon>
        <taxon>Tylenchomorpha</taxon>
        <taxon>Tylenchoidea</taxon>
        <taxon>Heteroderidae</taxon>
        <taxon>Heteroderinae</taxon>
        <taxon>Heterodera</taxon>
    </lineage>
</organism>
<gene>
    <name evidence="2" type="ORF">niasHT_036801</name>
</gene>
<evidence type="ECO:0000313" key="3">
    <source>
        <dbReference type="Proteomes" id="UP001620626"/>
    </source>
</evidence>
<keyword evidence="3" id="KW-1185">Reference proteome</keyword>
<accession>A0ABD2J6N1</accession>
<evidence type="ECO:0000313" key="2">
    <source>
        <dbReference type="EMBL" id="KAL3083673.1"/>
    </source>
</evidence>
<dbReference type="SMART" id="SM00875">
    <property type="entry name" value="BACK"/>
    <property type="match status" value="1"/>
</dbReference>
<dbReference type="AlphaFoldDB" id="A0ABD2J6N1"/>
<dbReference type="Pfam" id="PF07707">
    <property type="entry name" value="BACK"/>
    <property type="match status" value="1"/>
</dbReference>
<name>A0ABD2J6N1_9BILA</name>
<dbReference type="PANTHER" id="PTHR45774:SF3">
    <property type="entry name" value="BTB (POZ) DOMAIN-CONTAINING 2B-RELATED"/>
    <property type="match status" value="1"/>
</dbReference>
<comment type="caution">
    <text evidence="2">The sequence shown here is derived from an EMBL/GenBank/DDBJ whole genome shotgun (WGS) entry which is preliminary data.</text>
</comment>
<reference evidence="2 3" key="1">
    <citation type="submission" date="2024-10" db="EMBL/GenBank/DDBJ databases">
        <authorList>
            <person name="Kim D."/>
        </authorList>
    </citation>
    <scope>NUCLEOTIDE SEQUENCE [LARGE SCALE GENOMIC DNA]</scope>
    <source>
        <strain evidence="2">BH-2024</strain>
    </source>
</reference>
<dbReference type="InterPro" id="IPR011705">
    <property type="entry name" value="BACK"/>
</dbReference>
<evidence type="ECO:0000259" key="1">
    <source>
        <dbReference type="SMART" id="SM00875"/>
    </source>
</evidence>